<evidence type="ECO:0008006" key="7">
    <source>
        <dbReference type="Google" id="ProtNLM"/>
    </source>
</evidence>
<evidence type="ECO:0000313" key="4">
    <source>
        <dbReference type="EMBL" id="OAV99170.1"/>
    </source>
</evidence>
<dbReference type="VEuPathDB" id="FungiDB:PTTG_25467"/>
<dbReference type="InterPro" id="IPR036322">
    <property type="entry name" value="WD40_repeat_dom_sf"/>
</dbReference>
<dbReference type="OrthoDB" id="10251113at2759"/>
<dbReference type="STRING" id="630390.A0A180H2E2"/>
<feature type="compositionally biased region" description="Basic and acidic residues" evidence="1">
    <location>
        <begin position="381"/>
        <end position="401"/>
    </location>
</feature>
<dbReference type="Pfam" id="PF17748">
    <property type="entry name" value="VID27_N"/>
    <property type="match status" value="1"/>
</dbReference>
<feature type="compositionally biased region" description="Polar residues" evidence="1">
    <location>
        <begin position="225"/>
        <end position="254"/>
    </location>
</feature>
<feature type="domain" description="Vacuolar import/degradation Vid27 C-terminal" evidence="2">
    <location>
        <begin position="606"/>
        <end position="936"/>
    </location>
</feature>
<gene>
    <name evidence="4" type="ORF">PTTG_25467</name>
</gene>
<evidence type="ECO:0000259" key="2">
    <source>
        <dbReference type="Pfam" id="PF08553"/>
    </source>
</evidence>
<dbReference type="SUPFAM" id="SSF50978">
    <property type="entry name" value="WD40 repeat-like"/>
    <property type="match status" value="1"/>
</dbReference>
<feature type="compositionally biased region" description="Acidic residues" evidence="1">
    <location>
        <begin position="560"/>
        <end position="594"/>
    </location>
</feature>
<reference evidence="5 6" key="3">
    <citation type="journal article" date="2017" name="G3 (Bethesda)">
        <title>Comparative analysis highlights variable genome content of wheat rusts and divergence of the mating loci.</title>
        <authorList>
            <person name="Cuomo C.A."/>
            <person name="Bakkeren G."/>
            <person name="Khalil H.B."/>
            <person name="Panwar V."/>
            <person name="Joly D."/>
            <person name="Linning R."/>
            <person name="Sakthikumar S."/>
            <person name="Song X."/>
            <person name="Adiconis X."/>
            <person name="Fan L."/>
            <person name="Goldberg J.M."/>
            <person name="Levin J.Z."/>
            <person name="Young S."/>
            <person name="Zeng Q."/>
            <person name="Anikster Y."/>
            <person name="Bruce M."/>
            <person name="Wang M."/>
            <person name="Yin C."/>
            <person name="McCallum B."/>
            <person name="Szabo L.J."/>
            <person name="Hulbert S."/>
            <person name="Chen X."/>
            <person name="Fellers J.P."/>
        </authorList>
    </citation>
    <scope>NUCLEOTIDE SEQUENCE</scope>
    <source>
        <strain evidence="5">isolate 1-1 / race 1 (BBBD)</strain>
        <strain evidence="6">Isolate 1-1 / race 1 (BBBD)</strain>
    </source>
</reference>
<feature type="compositionally biased region" description="Polar residues" evidence="1">
    <location>
        <begin position="365"/>
        <end position="380"/>
    </location>
</feature>
<dbReference type="InterPro" id="IPR015943">
    <property type="entry name" value="WD40/YVTN_repeat-like_dom_sf"/>
</dbReference>
<evidence type="ECO:0000313" key="6">
    <source>
        <dbReference type="Proteomes" id="UP000005240"/>
    </source>
</evidence>
<dbReference type="Gene3D" id="2.130.10.10">
    <property type="entry name" value="YVTN repeat-like/Quinoprotein amine dehydrogenase"/>
    <property type="match status" value="1"/>
</dbReference>
<protein>
    <recommendedName>
        <fullName evidence="7">Vacuolar import/degradation Vid27 C-terminal domain-containing protein</fullName>
    </recommendedName>
</protein>
<dbReference type="GO" id="GO:0005634">
    <property type="term" value="C:nucleus"/>
    <property type="evidence" value="ECO:0007669"/>
    <property type="project" value="TreeGrafter"/>
</dbReference>
<dbReference type="EnsemblFungi" id="PTTG_25467-t43_1">
    <property type="protein sequence ID" value="PTTG_25467-t43_1-p1"/>
    <property type="gene ID" value="PTTG_25467"/>
</dbReference>
<reference evidence="4" key="2">
    <citation type="submission" date="2016-05" db="EMBL/GenBank/DDBJ databases">
        <title>Comparative analysis highlights variable genome content of wheat rusts and divergence of the mating loci.</title>
        <authorList>
            <person name="Cuomo C.A."/>
            <person name="Bakkeren G."/>
            <person name="Szabo L."/>
            <person name="Khalil H."/>
            <person name="Joly D."/>
            <person name="Goldberg J."/>
            <person name="Young S."/>
            <person name="Zeng Q."/>
            <person name="Fellers J."/>
        </authorList>
    </citation>
    <scope>NUCLEOTIDE SEQUENCE [LARGE SCALE GENOMIC DNA]</scope>
    <source>
        <strain evidence="4">1-1 BBBD Race 1</strain>
    </source>
</reference>
<dbReference type="GO" id="GO:0005737">
    <property type="term" value="C:cytoplasm"/>
    <property type="evidence" value="ECO:0007669"/>
    <property type="project" value="TreeGrafter"/>
</dbReference>
<dbReference type="EMBL" id="ADAS02000004">
    <property type="protein sequence ID" value="OAV99170.1"/>
    <property type="molecule type" value="Genomic_DNA"/>
</dbReference>
<feature type="compositionally biased region" description="Low complexity" evidence="1">
    <location>
        <begin position="327"/>
        <end position="353"/>
    </location>
</feature>
<name>A0A180H2E2_PUCT1</name>
<organism evidence="4">
    <name type="scientific">Puccinia triticina (isolate 1-1 / race 1 (BBBD))</name>
    <name type="common">Brown leaf rust fungus</name>
    <dbReference type="NCBI Taxonomy" id="630390"/>
    <lineage>
        <taxon>Eukaryota</taxon>
        <taxon>Fungi</taxon>
        <taxon>Dikarya</taxon>
        <taxon>Basidiomycota</taxon>
        <taxon>Pucciniomycotina</taxon>
        <taxon>Pucciniomycetes</taxon>
        <taxon>Pucciniales</taxon>
        <taxon>Pucciniaceae</taxon>
        <taxon>Puccinia</taxon>
    </lineage>
</organism>
<dbReference type="Proteomes" id="UP000005240">
    <property type="component" value="Unassembled WGS sequence"/>
</dbReference>
<dbReference type="InterPro" id="IPR013863">
    <property type="entry name" value="VID27_C"/>
</dbReference>
<reference evidence="5" key="4">
    <citation type="submission" date="2025-05" db="UniProtKB">
        <authorList>
            <consortium name="EnsemblFungi"/>
        </authorList>
    </citation>
    <scope>IDENTIFICATION</scope>
    <source>
        <strain evidence="5">isolate 1-1 / race 1 (BBBD)</strain>
    </source>
</reference>
<feature type="region of interest" description="Disordered" evidence="1">
    <location>
        <begin position="194"/>
        <end position="254"/>
    </location>
</feature>
<proteinExistence type="predicted"/>
<keyword evidence="6" id="KW-1185">Reference proteome</keyword>
<feature type="domain" description="Vid27 N-terminal" evidence="3">
    <location>
        <begin position="22"/>
        <end position="182"/>
    </location>
</feature>
<evidence type="ECO:0000256" key="1">
    <source>
        <dbReference type="SAM" id="MobiDB-lite"/>
    </source>
</evidence>
<dbReference type="Pfam" id="PF08553">
    <property type="entry name" value="VID27"/>
    <property type="match status" value="1"/>
</dbReference>
<evidence type="ECO:0000259" key="3">
    <source>
        <dbReference type="Pfam" id="PF17748"/>
    </source>
</evidence>
<dbReference type="PANTHER" id="PTHR31913:SF0">
    <property type="entry name" value="VACUOLAR IMPORT AND DEGRADATION PROTEIN 27"/>
    <property type="match status" value="1"/>
</dbReference>
<accession>A0A180H2E2</accession>
<reference evidence="4" key="1">
    <citation type="submission" date="2009-11" db="EMBL/GenBank/DDBJ databases">
        <authorList>
            <consortium name="The Broad Institute Genome Sequencing Platform"/>
            <person name="Ward D."/>
            <person name="Feldgarden M."/>
            <person name="Earl A."/>
            <person name="Young S.K."/>
            <person name="Zeng Q."/>
            <person name="Koehrsen M."/>
            <person name="Alvarado L."/>
            <person name="Berlin A."/>
            <person name="Bochicchio J."/>
            <person name="Borenstein D."/>
            <person name="Chapman S.B."/>
            <person name="Chen Z."/>
            <person name="Engels R."/>
            <person name="Freedman E."/>
            <person name="Gellesch M."/>
            <person name="Goldberg J."/>
            <person name="Griggs A."/>
            <person name="Gujja S."/>
            <person name="Heilman E."/>
            <person name="Heiman D."/>
            <person name="Hepburn T."/>
            <person name="Howarth C."/>
            <person name="Jen D."/>
            <person name="Larson L."/>
            <person name="Lewis B."/>
            <person name="Mehta T."/>
            <person name="Park D."/>
            <person name="Pearson M."/>
            <person name="Roberts A."/>
            <person name="Saif S."/>
            <person name="Shea T."/>
            <person name="Shenoy N."/>
            <person name="Sisk P."/>
            <person name="Stolte C."/>
            <person name="Sykes S."/>
            <person name="Thomson T."/>
            <person name="Walk T."/>
            <person name="White J."/>
            <person name="Yandava C."/>
            <person name="Izard J."/>
            <person name="Baranova O.V."/>
            <person name="Blanton J.M."/>
            <person name="Tanner A.C."/>
            <person name="Dewhirst F.E."/>
            <person name="Haas B."/>
            <person name="Nusbaum C."/>
            <person name="Birren B."/>
        </authorList>
    </citation>
    <scope>NUCLEOTIDE SEQUENCE [LARGE SCALE GENOMIC DNA]</scope>
    <source>
        <strain evidence="4">1-1 BBBD Race 1</strain>
    </source>
</reference>
<dbReference type="InterPro" id="IPR040979">
    <property type="entry name" value="Vid27_N"/>
</dbReference>
<dbReference type="PANTHER" id="PTHR31913">
    <property type="entry name" value="VACUOLAR IMPORT AND DEGRADATION PROTEIN 27"/>
    <property type="match status" value="1"/>
</dbReference>
<dbReference type="InterPro" id="IPR040458">
    <property type="entry name" value="Vid27"/>
</dbReference>
<evidence type="ECO:0000313" key="5">
    <source>
        <dbReference type="EnsemblFungi" id="PTTG_25467-t43_1-p1"/>
    </source>
</evidence>
<feature type="region of interest" description="Disordered" evidence="1">
    <location>
        <begin position="555"/>
        <end position="594"/>
    </location>
</feature>
<sequence>MFGVVRRLFGAAPAKEEPEFEKAVELISLPAGRLNLIRPKHVTKVEKECIFLEAGLIIRRTPRPFHYQVVITRLGEDDEESSETEDTLDDDHEKAFLLEEALDFRVYETVDESDEEERPTMAFSWLDLTSPGLSERFEFVISSQHENCSAPEIERVQDAIMQCIWEGENGKDSSEAPDEDLLAIRQGFNLPYPQPEITYPVQPSNLLRAPSTPPSDESDVEHSTDTTLDYSQTSRVFRPPSLQSEQSDVENSLETQSNLGTNVEEQDGDDDSDSSADEIVNQLMGTTLADKPKDPPSRANSQPSAPSPQRKPGPSFVTDQVSPAKVQSPSPSSQRSPSVETTSSRHSSRSQESIADEDVQIAPHNPTSPSDEALADSSSFDDGHRDLQADQDPHSISMTDDRSMTFTGETVVAWESICNLYLFKADEARFDRWETGALAELYVSAPDNPQSDICWLTVKQPGAKVNDERVVISTPIGSEQNLSFSGGNILFHYKYGEADYRTWALRFPGDEVSRDQYTAAQEAFAKALYDRDNGLGSYEAQDRATKEWSRLTYGVPVDGDCYEEDDAQSDDTEEEVEDSEEEEEYASSDDDDDAQLQRFRSLNSTKNSCHALGAKENLSCVIRGNMMGIFRNESTSDKKLKFIASIPDLTTLDGTRAVHPTKIMLYMQDDIVIIKDRSIPNYLFKLDLGVGKIVEEWELNDDPLTDFFALNKFSAMENESTLIGTSRNEFFKIDPRVNGRKAVDKQTQTYKTNVDFSCGVTSASGFIALGSDTGMIRLFDPNIGKKAKTLLPEVRDAIKHLDVTNNGRYLVATCEKYLLLYDCQMKSGKLGFEKSFPKAEKPAGIRIELTPEHRGRIIHEKIPYCFNQAKFNQGDGEVERKIITAMGPYIIEFDLKSILDKSRRTQYVLKRYQERVVADNFRWGDDKEIIVEAESTIYRRTGAYPAII</sequence>
<feature type="region of interest" description="Disordered" evidence="1">
    <location>
        <begin position="286"/>
        <end position="401"/>
    </location>
</feature>
<dbReference type="AlphaFoldDB" id="A0A180H2E2"/>